<accession>A0ACC0DWM1</accession>
<organism evidence="1 2">
    <name type="scientific">Puccinia striiformis f. sp. tritici</name>
    <dbReference type="NCBI Taxonomy" id="168172"/>
    <lineage>
        <taxon>Eukaryota</taxon>
        <taxon>Fungi</taxon>
        <taxon>Dikarya</taxon>
        <taxon>Basidiomycota</taxon>
        <taxon>Pucciniomycotina</taxon>
        <taxon>Pucciniomycetes</taxon>
        <taxon>Pucciniales</taxon>
        <taxon>Pucciniaceae</taxon>
        <taxon>Puccinia</taxon>
    </lineage>
</organism>
<keyword evidence="2" id="KW-1185">Reference proteome</keyword>
<sequence length="116" mass="12611">MGALANEKEPTSLSPPGSDKSLAIQPTSFSAVGHPDASRPLRELAAVLPRCLKLNLCRNAEATANSLITITSAIACLQTHTLSERFRLKVVASPIKTLLFDFYWKPAKMSKLNTPY</sequence>
<protein>
    <submittedName>
        <fullName evidence="1">Uncharacterized protein</fullName>
    </submittedName>
</protein>
<reference evidence="2" key="2">
    <citation type="journal article" date="2018" name="Mol. Plant Microbe Interact.">
        <title>Genome sequence resources for the wheat stripe rust pathogen (Puccinia striiformis f. sp. tritici) and the barley stripe rust pathogen (Puccinia striiformis f. sp. hordei).</title>
        <authorList>
            <person name="Xia C."/>
            <person name="Wang M."/>
            <person name="Yin C."/>
            <person name="Cornejo O.E."/>
            <person name="Hulbert S.H."/>
            <person name="Chen X."/>
        </authorList>
    </citation>
    <scope>NUCLEOTIDE SEQUENCE [LARGE SCALE GENOMIC DNA]</scope>
    <source>
        <strain evidence="2">93-210</strain>
    </source>
</reference>
<gene>
    <name evidence="1" type="ORF">MJO28_014063</name>
</gene>
<dbReference type="Proteomes" id="UP001060170">
    <property type="component" value="Chromosome 14"/>
</dbReference>
<evidence type="ECO:0000313" key="2">
    <source>
        <dbReference type="Proteomes" id="UP001060170"/>
    </source>
</evidence>
<evidence type="ECO:0000313" key="1">
    <source>
        <dbReference type="EMBL" id="KAI7940411.1"/>
    </source>
</evidence>
<proteinExistence type="predicted"/>
<comment type="caution">
    <text evidence="1">The sequence shown here is derived from an EMBL/GenBank/DDBJ whole genome shotgun (WGS) entry which is preliminary data.</text>
</comment>
<reference evidence="2" key="1">
    <citation type="journal article" date="2018" name="BMC Genomics">
        <title>Genomic insights into host adaptation between the wheat stripe rust pathogen (Puccinia striiformis f. sp. tritici) and the barley stripe rust pathogen (Puccinia striiformis f. sp. hordei).</title>
        <authorList>
            <person name="Xia C."/>
            <person name="Wang M."/>
            <person name="Yin C."/>
            <person name="Cornejo O.E."/>
            <person name="Hulbert S.H."/>
            <person name="Chen X."/>
        </authorList>
    </citation>
    <scope>NUCLEOTIDE SEQUENCE [LARGE SCALE GENOMIC DNA]</scope>
    <source>
        <strain evidence="2">93-210</strain>
    </source>
</reference>
<reference evidence="1 2" key="3">
    <citation type="journal article" date="2022" name="Microbiol. Spectr.">
        <title>Folding features and dynamics of 3D genome architecture in plant fungal pathogens.</title>
        <authorList>
            <person name="Xia C."/>
        </authorList>
    </citation>
    <scope>NUCLEOTIDE SEQUENCE [LARGE SCALE GENOMIC DNA]</scope>
    <source>
        <strain evidence="1 2">93-210</strain>
    </source>
</reference>
<dbReference type="EMBL" id="CM045878">
    <property type="protein sequence ID" value="KAI7940411.1"/>
    <property type="molecule type" value="Genomic_DNA"/>
</dbReference>
<name>A0ACC0DWM1_9BASI</name>